<name>A0A9E2SCL5_9BACT</name>
<dbReference type="PANTHER" id="PTHR42693">
    <property type="entry name" value="ARYLSULFATASE FAMILY MEMBER"/>
    <property type="match status" value="1"/>
</dbReference>
<accession>A0A9E2SCL5</accession>
<dbReference type="RefSeq" id="WP_217794971.1">
    <property type="nucleotide sequence ID" value="NZ_JAHSPG010000018.1"/>
</dbReference>
<comment type="caution">
    <text evidence="7">The sequence shown here is derived from an EMBL/GenBank/DDBJ whole genome shotgun (WGS) entry which is preliminary data.</text>
</comment>
<proteinExistence type="inferred from homology"/>
<dbReference type="GO" id="GO:0004065">
    <property type="term" value="F:arylsulfatase activity"/>
    <property type="evidence" value="ECO:0007669"/>
    <property type="project" value="TreeGrafter"/>
</dbReference>
<evidence type="ECO:0000259" key="6">
    <source>
        <dbReference type="Pfam" id="PF00884"/>
    </source>
</evidence>
<dbReference type="AlphaFoldDB" id="A0A9E2SCL5"/>
<dbReference type="InterPro" id="IPR000917">
    <property type="entry name" value="Sulfatase_N"/>
</dbReference>
<evidence type="ECO:0000256" key="3">
    <source>
        <dbReference type="ARBA" id="ARBA00022801"/>
    </source>
</evidence>
<keyword evidence="8" id="KW-1185">Reference proteome</keyword>
<keyword evidence="2" id="KW-0479">Metal-binding</keyword>
<evidence type="ECO:0000256" key="2">
    <source>
        <dbReference type="ARBA" id="ARBA00022723"/>
    </source>
</evidence>
<keyword evidence="3" id="KW-0378">Hydrolase</keyword>
<dbReference type="GO" id="GO:0046872">
    <property type="term" value="F:metal ion binding"/>
    <property type="evidence" value="ECO:0007669"/>
    <property type="project" value="UniProtKB-KW"/>
</dbReference>
<protein>
    <submittedName>
        <fullName evidence="7">Arylsulfatase</fullName>
    </submittedName>
</protein>
<dbReference type="InterPro" id="IPR050738">
    <property type="entry name" value="Sulfatase"/>
</dbReference>
<feature type="domain" description="Sulfatase N-terminal" evidence="6">
    <location>
        <begin position="58"/>
        <end position="395"/>
    </location>
</feature>
<dbReference type="Proteomes" id="UP000812270">
    <property type="component" value="Unassembled WGS sequence"/>
</dbReference>
<dbReference type="Pfam" id="PF00884">
    <property type="entry name" value="Sulfatase"/>
    <property type="match status" value="1"/>
</dbReference>
<keyword evidence="4" id="KW-0106">Calcium</keyword>
<dbReference type="Pfam" id="PF14707">
    <property type="entry name" value="Sulfatase_C"/>
    <property type="match status" value="1"/>
</dbReference>
<sequence>MKRLIAIISCLLFLTTIKAQQNYFNPTVKVKDYLEPAIPHPTQDAEMKAKLSRLPKKPNILILLIDDMGYGDIGAFGGGYAIGAPTPYMDKLAHEGLQLTSTYSQPTCTPTRAALMTGRIPARSGLTRPTLTGEHPKVNPWASENTAAKILSQSGYITAISGKWHLGETEGSLPNDVGYDEWLGFSGVQSEYAQFVNEWIYPDLINKPERYNAMKKLVEQAIVTGKKGQKNKVVQPIENINDLAKVDQIFANYSEDFIKRAVKDNKPFYLIHSFSKVHNDNYVSEGYKGKSPAAFPYKDAVVEVDDIVGRLMKLLTDLKIDDNTLVFITSDNGPNEDVWPDCGYTPFRGGKGTTWEGGVRVPGIAYWKGMIKPGRISDGLFDLCDLFNTSISLGGAYSKIPAANYIDGVDQSSFLLSDTGKSNRNAVFMYSETSLMAVRWQEYKMHIKVFNTSAKRKNIDESTIEGTGMSPWVYNLYSDPKEQISSGHRFFEWGLPGMLGLAGAHLATYQKYPMKDIGLKKPGSDD</sequence>
<evidence type="ECO:0000313" key="8">
    <source>
        <dbReference type="Proteomes" id="UP000812270"/>
    </source>
</evidence>
<dbReference type="InterPro" id="IPR024607">
    <property type="entry name" value="Sulfatase_CS"/>
</dbReference>
<evidence type="ECO:0000313" key="7">
    <source>
        <dbReference type="EMBL" id="MBV4360516.1"/>
    </source>
</evidence>
<dbReference type="PANTHER" id="PTHR42693:SF53">
    <property type="entry name" value="ENDO-4-O-SULFATASE"/>
    <property type="match status" value="1"/>
</dbReference>
<keyword evidence="5" id="KW-0732">Signal</keyword>
<dbReference type="CDD" id="cd16142">
    <property type="entry name" value="ARS_like"/>
    <property type="match status" value="1"/>
</dbReference>
<evidence type="ECO:0000256" key="4">
    <source>
        <dbReference type="ARBA" id="ARBA00022837"/>
    </source>
</evidence>
<organism evidence="7 8">
    <name type="scientific">Pinibacter aurantiacus</name>
    <dbReference type="NCBI Taxonomy" id="2851599"/>
    <lineage>
        <taxon>Bacteria</taxon>
        <taxon>Pseudomonadati</taxon>
        <taxon>Bacteroidota</taxon>
        <taxon>Chitinophagia</taxon>
        <taxon>Chitinophagales</taxon>
        <taxon>Chitinophagaceae</taxon>
        <taxon>Pinibacter</taxon>
    </lineage>
</organism>
<feature type="signal peptide" evidence="5">
    <location>
        <begin position="1"/>
        <end position="19"/>
    </location>
</feature>
<evidence type="ECO:0000256" key="1">
    <source>
        <dbReference type="ARBA" id="ARBA00008779"/>
    </source>
</evidence>
<dbReference type="PROSITE" id="PS00523">
    <property type="entry name" value="SULFATASE_1"/>
    <property type="match status" value="1"/>
</dbReference>
<dbReference type="EMBL" id="JAHSPG010000018">
    <property type="protein sequence ID" value="MBV4360516.1"/>
    <property type="molecule type" value="Genomic_DNA"/>
</dbReference>
<gene>
    <name evidence="7" type="ORF">KTO63_25355</name>
</gene>
<comment type="similarity">
    <text evidence="1">Belongs to the sulfatase family.</text>
</comment>
<dbReference type="PROSITE" id="PS00149">
    <property type="entry name" value="SULFATASE_2"/>
    <property type="match status" value="1"/>
</dbReference>
<feature type="chain" id="PRO_5039041055" evidence="5">
    <location>
        <begin position="20"/>
        <end position="526"/>
    </location>
</feature>
<reference evidence="7" key="1">
    <citation type="submission" date="2021-06" db="EMBL/GenBank/DDBJ databases">
        <authorList>
            <person name="Huq M.A."/>
        </authorList>
    </citation>
    <scope>NUCLEOTIDE SEQUENCE</scope>
    <source>
        <strain evidence="7">MAH-26</strain>
    </source>
</reference>
<evidence type="ECO:0000256" key="5">
    <source>
        <dbReference type="SAM" id="SignalP"/>
    </source>
</evidence>